<accession>A0A1F6DC93</accession>
<sequence>MRILARLIDFLAALWIIGAAIFLTLFSPFLFDGPEATIWSSLFILLESFFLMAGIPLGWAVLRILQHYRGKKD</sequence>
<keyword evidence="1" id="KW-0812">Transmembrane</keyword>
<dbReference type="AlphaFoldDB" id="A0A1F6DC93"/>
<feature type="transmembrane region" description="Helical" evidence="1">
    <location>
        <begin position="7"/>
        <end position="31"/>
    </location>
</feature>
<evidence type="ECO:0000313" key="2">
    <source>
        <dbReference type="EMBL" id="OGG59039.1"/>
    </source>
</evidence>
<gene>
    <name evidence="2" type="ORF">A2765_06580</name>
</gene>
<comment type="caution">
    <text evidence="2">The sequence shown here is derived from an EMBL/GenBank/DDBJ whole genome shotgun (WGS) entry which is preliminary data.</text>
</comment>
<protein>
    <recommendedName>
        <fullName evidence="4">DUF5671 domain-containing protein</fullName>
    </recommendedName>
</protein>
<dbReference type="Proteomes" id="UP000176377">
    <property type="component" value="Unassembled WGS sequence"/>
</dbReference>
<evidence type="ECO:0008006" key="4">
    <source>
        <dbReference type="Google" id="ProtNLM"/>
    </source>
</evidence>
<evidence type="ECO:0000313" key="3">
    <source>
        <dbReference type="Proteomes" id="UP000176377"/>
    </source>
</evidence>
<name>A0A1F6DC93_9BACT</name>
<reference evidence="2 3" key="1">
    <citation type="journal article" date="2016" name="Nat. Commun.">
        <title>Thousands of microbial genomes shed light on interconnected biogeochemical processes in an aquifer system.</title>
        <authorList>
            <person name="Anantharaman K."/>
            <person name="Brown C.T."/>
            <person name="Hug L.A."/>
            <person name="Sharon I."/>
            <person name="Castelle C.J."/>
            <person name="Probst A.J."/>
            <person name="Thomas B.C."/>
            <person name="Singh A."/>
            <person name="Wilkins M.J."/>
            <person name="Karaoz U."/>
            <person name="Brodie E.L."/>
            <person name="Williams K.H."/>
            <person name="Hubbard S.S."/>
            <person name="Banfield J.F."/>
        </authorList>
    </citation>
    <scope>NUCLEOTIDE SEQUENCE [LARGE SCALE GENOMIC DNA]</scope>
</reference>
<organism evidence="2 3">
    <name type="scientific">Candidatus Kaiserbacteria bacterium RIFCSPHIGHO2_01_FULL_56_24</name>
    <dbReference type="NCBI Taxonomy" id="1798487"/>
    <lineage>
        <taxon>Bacteria</taxon>
        <taxon>Candidatus Kaiseribacteriota</taxon>
    </lineage>
</organism>
<proteinExistence type="predicted"/>
<feature type="transmembrane region" description="Helical" evidence="1">
    <location>
        <begin position="37"/>
        <end position="62"/>
    </location>
</feature>
<keyword evidence="1" id="KW-0472">Membrane</keyword>
<evidence type="ECO:0000256" key="1">
    <source>
        <dbReference type="SAM" id="Phobius"/>
    </source>
</evidence>
<dbReference type="EMBL" id="MFLA01000024">
    <property type="protein sequence ID" value="OGG59039.1"/>
    <property type="molecule type" value="Genomic_DNA"/>
</dbReference>
<keyword evidence="1" id="KW-1133">Transmembrane helix</keyword>